<dbReference type="Gene3D" id="1.10.443.10">
    <property type="entry name" value="Intergrase catalytic core"/>
    <property type="match status" value="1"/>
</dbReference>
<dbReference type="OrthoDB" id="7510934at2"/>
<protein>
    <recommendedName>
        <fullName evidence="5">Tyr recombinase domain-containing protein</fullName>
    </recommendedName>
</protein>
<dbReference type="GO" id="GO:0006310">
    <property type="term" value="P:DNA recombination"/>
    <property type="evidence" value="ECO:0007669"/>
    <property type="project" value="UniProtKB-KW"/>
</dbReference>
<comment type="caution">
    <text evidence="6">The sequence shown here is derived from an EMBL/GenBank/DDBJ whole genome shotgun (WGS) entry which is preliminary data.</text>
</comment>
<evidence type="ECO:0000256" key="3">
    <source>
        <dbReference type="ARBA" id="ARBA00023125"/>
    </source>
</evidence>
<keyword evidence="3" id="KW-0238">DNA-binding</keyword>
<name>A0A4S1WQS9_9SPHN</name>
<dbReference type="InterPro" id="IPR013762">
    <property type="entry name" value="Integrase-like_cat_sf"/>
</dbReference>
<evidence type="ECO:0000256" key="1">
    <source>
        <dbReference type="ARBA" id="ARBA00008857"/>
    </source>
</evidence>
<dbReference type="PROSITE" id="PS51898">
    <property type="entry name" value="TYR_RECOMBINASE"/>
    <property type="match status" value="1"/>
</dbReference>
<evidence type="ECO:0000259" key="5">
    <source>
        <dbReference type="PROSITE" id="PS51898"/>
    </source>
</evidence>
<dbReference type="EMBL" id="SRXU01000001">
    <property type="protein sequence ID" value="TGX45711.1"/>
    <property type="molecule type" value="Genomic_DNA"/>
</dbReference>
<organism evidence="6 7">
    <name type="scientific">Sphingomonas naasensis</name>
    <dbReference type="NCBI Taxonomy" id="1344951"/>
    <lineage>
        <taxon>Bacteria</taxon>
        <taxon>Pseudomonadati</taxon>
        <taxon>Pseudomonadota</taxon>
        <taxon>Alphaproteobacteria</taxon>
        <taxon>Sphingomonadales</taxon>
        <taxon>Sphingomonadaceae</taxon>
        <taxon>Sphingomonas</taxon>
    </lineage>
</organism>
<keyword evidence="4" id="KW-0233">DNA recombination</keyword>
<gene>
    <name evidence="6" type="ORF">E5A74_00575</name>
</gene>
<evidence type="ECO:0000256" key="2">
    <source>
        <dbReference type="ARBA" id="ARBA00022908"/>
    </source>
</evidence>
<evidence type="ECO:0000256" key="4">
    <source>
        <dbReference type="ARBA" id="ARBA00023172"/>
    </source>
</evidence>
<dbReference type="Proteomes" id="UP000309848">
    <property type="component" value="Unassembled WGS sequence"/>
</dbReference>
<dbReference type="GO" id="GO:0003677">
    <property type="term" value="F:DNA binding"/>
    <property type="evidence" value="ECO:0007669"/>
    <property type="project" value="UniProtKB-KW"/>
</dbReference>
<dbReference type="Pfam" id="PF00589">
    <property type="entry name" value="Phage_integrase"/>
    <property type="match status" value="1"/>
</dbReference>
<keyword evidence="7" id="KW-1185">Reference proteome</keyword>
<evidence type="ECO:0000313" key="7">
    <source>
        <dbReference type="Proteomes" id="UP000309848"/>
    </source>
</evidence>
<dbReference type="InterPro" id="IPR010998">
    <property type="entry name" value="Integrase_recombinase_N"/>
</dbReference>
<comment type="similarity">
    <text evidence="1">Belongs to the 'phage' integrase family.</text>
</comment>
<dbReference type="Gene3D" id="1.10.150.130">
    <property type="match status" value="1"/>
</dbReference>
<feature type="domain" description="Tyr recombinase" evidence="5">
    <location>
        <begin position="157"/>
        <end position="325"/>
    </location>
</feature>
<dbReference type="PANTHER" id="PTHR30349">
    <property type="entry name" value="PHAGE INTEGRASE-RELATED"/>
    <property type="match status" value="1"/>
</dbReference>
<keyword evidence="2" id="KW-0229">DNA integration</keyword>
<dbReference type="InterPro" id="IPR011010">
    <property type="entry name" value="DNA_brk_join_enz"/>
</dbReference>
<dbReference type="PANTHER" id="PTHR30349:SF41">
    <property type="entry name" value="INTEGRASE_RECOMBINASE PROTEIN MJ0367-RELATED"/>
    <property type="match status" value="1"/>
</dbReference>
<evidence type="ECO:0000313" key="6">
    <source>
        <dbReference type="EMBL" id="TGX45711.1"/>
    </source>
</evidence>
<dbReference type="SUPFAM" id="SSF56349">
    <property type="entry name" value="DNA breaking-rejoining enzymes"/>
    <property type="match status" value="1"/>
</dbReference>
<dbReference type="RefSeq" id="WP_135981792.1">
    <property type="nucleotide sequence ID" value="NZ_JAASQM010000001.1"/>
</dbReference>
<dbReference type="InterPro" id="IPR050090">
    <property type="entry name" value="Tyrosine_recombinase_XerCD"/>
</dbReference>
<reference evidence="6 7" key="1">
    <citation type="submission" date="2019-04" db="EMBL/GenBank/DDBJ databases">
        <title>Sphingomonas psychrotolerans sp. nov., isolated from soil in the Tianshan Mountains, Xinjiang, China.</title>
        <authorList>
            <person name="Luo Y."/>
            <person name="Sheng H."/>
        </authorList>
    </citation>
    <scope>NUCLEOTIDE SEQUENCE [LARGE SCALE GENOMIC DNA]</scope>
    <source>
        <strain evidence="6 7">KIS18-15</strain>
    </source>
</reference>
<sequence length="332" mass="37085">MLLPKYVKRVRAKGRTYYYFDTGKVADGKKVYARLPDLRSREFGGSYAALLGHRNRGHSTELVRTPRLIDLYQRSPAYRGLSDASKKLYDIYLRKLEKLLPTAPVAEITRADMRKLFDGMAEKAGAANGFLSTSSALFAWAVAREYMPANPCDGIDQLPGGEHEPWPQHILDAALSADDGTVRLLTHLLLYTGQRLGDVLAMAWSDISGDHITVRQRKTGKVLVIRMHKDLRAELDKRKRAGVVICTDENGRAIRDQSARYRLQKFAADLGQKVVPHGLRKNAVIALLEADCSIAETAAISGQTLRMVEHYAKARNQQKLGDSAILRWEAKA</sequence>
<dbReference type="InterPro" id="IPR002104">
    <property type="entry name" value="Integrase_catalytic"/>
</dbReference>
<proteinExistence type="inferred from homology"/>
<dbReference type="AlphaFoldDB" id="A0A4S1WQS9"/>
<dbReference type="GO" id="GO:0015074">
    <property type="term" value="P:DNA integration"/>
    <property type="evidence" value="ECO:0007669"/>
    <property type="project" value="UniProtKB-KW"/>
</dbReference>
<accession>A0A4S1WQS9</accession>